<dbReference type="EMBL" id="CP053564">
    <property type="protein sequence ID" value="QJY46638.1"/>
    <property type="molecule type" value="Genomic_DNA"/>
</dbReference>
<dbReference type="Proteomes" id="UP000505377">
    <property type="component" value="Chromosome"/>
</dbReference>
<keyword evidence="1" id="KW-1133">Transmembrane helix</keyword>
<keyword evidence="1" id="KW-0472">Membrane</keyword>
<dbReference type="AlphaFoldDB" id="A0A6M6JF78"/>
<keyword evidence="3" id="KW-1185">Reference proteome</keyword>
<name>A0A6M6JF78_9PSEU</name>
<proteinExistence type="predicted"/>
<evidence type="ECO:0008006" key="4">
    <source>
        <dbReference type="Google" id="ProtNLM"/>
    </source>
</evidence>
<feature type="transmembrane region" description="Helical" evidence="1">
    <location>
        <begin position="6"/>
        <end position="27"/>
    </location>
</feature>
<feature type="transmembrane region" description="Helical" evidence="1">
    <location>
        <begin position="65"/>
        <end position="83"/>
    </location>
</feature>
<organism evidence="2 3">
    <name type="scientific">Pseudonocardia broussonetiae</name>
    <dbReference type="NCBI Taxonomy" id="2736640"/>
    <lineage>
        <taxon>Bacteria</taxon>
        <taxon>Bacillati</taxon>
        <taxon>Actinomycetota</taxon>
        <taxon>Actinomycetes</taxon>
        <taxon>Pseudonocardiales</taxon>
        <taxon>Pseudonocardiaceae</taxon>
        <taxon>Pseudonocardia</taxon>
    </lineage>
</organism>
<accession>A0A6M6JF78</accession>
<feature type="transmembrane region" description="Helical" evidence="1">
    <location>
        <begin position="34"/>
        <end position="53"/>
    </location>
</feature>
<dbReference type="KEGG" id="pbro:HOP40_13110"/>
<sequence length="111" mass="11108">MIDLNWLLLLTGTVLPILTGLVTARVAHPGLKAVVLAALSAVAGLLNELYSVAGDTTAYDWSAGGANAVTVFLLGVGLHYGLLKPTGITGSEGGVQRAVPAGIGGGHPEHA</sequence>
<dbReference type="RefSeq" id="WP_172158185.1">
    <property type="nucleotide sequence ID" value="NZ_CP053564.1"/>
</dbReference>
<evidence type="ECO:0000256" key="1">
    <source>
        <dbReference type="SAM" id="Phobius"/>
    </source>
</evidence>
<keyword evidence="1" id="KW-0812">Transmembrane</keyword>
<evidence type="ECO:0000313" key="3">
    <source>
        <dbReference type="Proteomes" id="UP000505377"/>
    </source>
</evidence>
<reference evidence="2 3" key="1">
    <citation type="submission" date="2020-05" db="EMBL/GenBank/DDBJ databases">
        <authorList>
            <person name="Mo P."/>
        </authorList>
    </citation>
    <scope>NUCLEOTIDE SEQUENCE [LARGE SCALE GENOMIC DNA]</scope>
    <source>
        <strain evidence="2 3">Gen01</strain>
    </source>
</reference>
<protein>
    <recommendedName>
        <fullName evidence="4">Holin</fullName>
    </recommendedName>
</protein>
<evidence type="ECO:0000313" key="2">
    <source>
        <dbReference type="EMBL" id="QJY46638.1"/>
    </source>
</evidence>
<gene>
    <name evidence="2" type="ORF">HOP40_13110</name>
</gene>